<sequence length="60" mass="6187">MSSQTKPSPKLDTTSTITPSTSSSTLTVPGQGSEEYNIEIIPPSPNPDTTSNFPSSGSSN</sequence>
<dbReference type="KEGG" id="cci:CC1G_03885"/>
<evidence type="ECO:0000313" key="3">
    <source>
        <dbReference type="Proteomes" id="UP000001861"/>
    </source>
</evidence>
<feature type="compositionally biased region" description="Low complexity" evidence="1">
    <location>
        <begin position="13"/>
        <end position="27"/>
    </location>
</feature>
<dbReference type="InParanoid" id="A8NH33"/>
<keyword evidence="3" id="KW-1185">Reference proteome</keyword>
<dbReference type="Proteomes" id="UP000001861">
    <property type="component" value="Unassembled WGS sequence"/>
</dbReference>
<evidence type="ECO:0000256" key="1">
    <source>
        <dbReference type="SAM" id="MobiDB-lite"/>
    </source>
</evidence>
<organism evidence="2 3">
    <name type="scientific">Coprinopsis cinerea (strain Okayama-7 / 130 / ATCC MYA-4618 / FGSC 9003)</name>
    <name type="common">Inky cap fungus</name>
    <name type="synonym">Hormographiella aspergillata</name>
    <dbReference type="NCBI Taxonomy" id="240176"/>
    <lineage>
        <taxon>Eukaryota</taxon>
        <taxon>Fungi</taxon>
        <taxon>Dikarya</taxon>
        <taxon>Basidiomycota</taxon>
        <taxon>Agaricomycotina</taxon>
        <taxon>Agaricomycetes</taxon>
        <taxon>Agaricomycetidae</taxon>
        <taxon>Agaricales</taxon>
        <taxon>Agaricineae</taxon>
        <taxon>Psathyrellaceae</taxon>
        <taxon>Coprinopsis</taxon>
    </lineage>
</organism>
<proteinExistence type="predicted"/>
<accession>A8NH33</accession>
<dbReference type="VEuPathDB" id="FungiDB:CC1G_03885"/>
<feature type="region of interest" description="Disordered" evidence="1">
    <location>
        <begin position="1"/>
        <end position="60"/>
    </location>
</feature>
<name>A8NH33_COPC7</name>
<dbReference type="EMBL" id="AACS02000002">
    <property type="protein sequence ID" value="EAU88213.1"/>
    <property type="molecule type" value="Genomic_DNA"/>
</dbReference>
<protein>
    <submittedName>
        <fullName evidence="2">Uncharacterized protein</fullName>
    </submittedName>
</protein>
<evidence type="ECO:0000313" key="2">
    <source>
        <dbReference type="EMBL" id="EAU88213.1"/>
    </source>
</evidence>
<dbReference type="GeneID" id="6010166"/>
<dbReference type="RefSeq" id="XP_001833668.1">
    <property type="nucleotide sequence ID" value="XM_001833616.1"/>
</dbReference>
<dbReference type="AlphaFoldDB" id="A8NH33"/>
<reference evidence="2 3" key="1">
    <citation type="journal article" date="2010" name="Proc. Natl. Acad. Sci. U.S.A.">
        <title>Insights into evolution of multicellular fungi from the assembled chromosomes of the mushroom Coprinopsis cinerea (Coprinus cinereus).</title>
        <authorList>
            <person name="Stajich J.E."/>
            <person name="Wilke S.K."/>
            <person name="Ahren D."/>
            <person name="Au C.H."/>
            <person name="Birren B.W."/>
            <person name="Borodovsky M."/>
            <person name="Burns C."/>
            <person name="Canback B."/>
            <person name="Casselton L.A."/>
            <person name="Cheng C.K."/>
            <person name="Deng J."/>
            <person name="Dietrich F.S."/>
            <person name="Fargo D.C."/>
            <person name="Farman M.L."/>
            <person name="Gathman A.C."/>
            <person name="Goldberg J."/>
            <person name="Guigo R."/>
            <person name="Hoegger P.J."/>
            <person name="Hooker J.B."/>
            <person name="Huggins A."/>
            <person name="James T.Y."/>
            <person name="Kamada T."/>
            <person name="Kilaru S."/>
            <person name="Kodira C."/>
            <person name="Kues U."/>
            <person name="Kupfer D."/>
            <person name="Kwan H.S."/>
            <person name="Lomsadze A."/>
            <person name="Li W."/>
            <person name="Lilly W.W."/>
            <person name="Ma L.J."/>
            <person name="Mackey A.J."/>
            <person name="Manning G."/>
            <person name="Martin F."/>
            <person name="Muraguchi H."/>
            <person name="Natvig D.O."/>
            <person name="Palmerini H."/>
            <person name="Ramesh M.A."/>
            <person name="Rehmeyer C.J."/>
            <person name="Roe B.A."/>
            <person name="Shenoy N."/>
            <person name="Stanke M."/>
            <person name="Ter-Hovhannisyan V."/>
            <person name="Tunlid A."/>
            <person name="Velagapudi R."/>
            <person name="Vision T.J."/>
            <person name="Zeng Q."/>
            <person name="Zolan M.E."/>
            <person name="Pukkila P.J."/>
        </authorList>
    </citation>
    <scope>NUCLEOTIDE SEQUENCE [LARGE SCALE GENOMIC DNA]</scope>
    <source>
        <strain evidence="3">Okayama-7 / 130 / ATCC MYA-4618 / FGSC 9003</strain>
    </source>
</reference>
<feature type="compositionally biased region" description="Polar residues" evidence="1">
    <location>
        <begin position="47"/>
        <end position="60"/>
    </location>
</feature>
<gene>
    <name evidence="2" type="ORF">CC1G_03885</name>
</gene>
<comment type="caution">
    <text evidence="2">The sequence shown here is derived from an EMBL/GenBank/DDBJ whole genome shotgun (WGS) entry which is preliminary data.</text>
</comment>